<name>A0A0T7GFH9_NEOGA</name>
<evidence type="ECO:0000256" key="1">
    <source>
        <dbReference type="SAM" id="MobiDB-lite"/>
    </source>
</evidence>
<feature type="compositionally biased region" description="Basic and acidic residues" evidence="1">
    <location>
        <begin position="58"/>
        <end position="71"/>
    </location>
</feature>
<dbReference type="EMBL" id="CCRK01000002">
    <property type="protein sequence ID" value="CDZ46030.1"/>
    <property type="molecule type" value="Genomic_DNA"/>
</dbReference>
<evidence type="ECO:0000313" key="3">
    <source>
        <dbReference type="Proteomes" id="UP000039660"/>
    </source>
</evidence>
<evidence type="ECO:0000313" key="2">
    <source>
        <dbReference type="EMBL" id="CDZ46030.1"/>
    </source>
</evidence>
<protein>
    <submittedName>
        <fullName evidence="2">Uncharacterized protein</fullName>
    </submittedName>
</protein>
<sequence length="71" mass="7399">MLREATLYALSGLLVSSVLVGTPVDFGKAHREPSGRSALTTAAVAANSGKPAAVRPHTSRDNRKPGDEDIN</sequence>
<accession>A0A0T7GFH9</accession>
<dbReference type="Proteomes" id="UP000039660">
    <property type="component" value="Unassembled WGS sequence"/>
</dbReference>
<gene>
    <name evidence="2" type="ORF">NGAL_HAMBI1189_12010</name>
</gene>
<reference evidence="2 3" key="1">
    <citation type="submission" date="2014-08" db="EMBL/GenBank/DDBJ databases">
        <authorList>
            <person name="Chen Y.-H."/>
        </authorList>
    </citation>
    <scope>NUCLEOTIDE SEQUENCE [LARGE SCALE GENOMIC DNA]</scope>
</reference>
<feature type="region of interest" description="Disordered" evidence="1">
    <location>
        <begin position="28"/>
        <end position="71"/>
    </location>
</feature>
<dbReference type="AlphaFoldDB" id="A0A0T7GFH9"/>
<organism evidence="2 3">
    <name type="scientific">Neorhizobium galegae bv. officinalis</name>
    <dbReference type="NCBI Taxonomy" id="323656"/>
    <lineage>
        <taxon>Bacteria</taxon>
        <taxon>Pseudomonadati</taxon>
        <taxon>Pseudomonadota</taxon>
        <taxon>Alphaproteobacteria</taxon>
        <taxon>Hyphomicrobiales</taxon>
        <taxon>Rhizobiaceae</taxon>
        <taxon>Rhizobium/Agrobacterium group</taxon>
        <taxon>Neorhizobium</taxon>
    </lineage>
</organism>
<dbReference type="RefSeq" id="WP_046632229.1">
    <property type="nucleotide sequence ID" value="NZ_CCRK01000002.1"/>
</dbReference>
<proteinExistence type="predicted"/>